<feature type="region of interest" description="Disordered" evidence="6">
    <location>
        <begin position="434"/>
        <end position="519"/>
    </location>
</feature>
<dbReference type="OrthoDB" id="2333384at2759"/>
<sequence>MEALSFLSGAGYASSAKYFDIRLEDRYVVFRGSEHEAASAHLRGTLVLCLSEPLNIKHLKLSLTGMSRVCWLLPSSATTGGRKPYKEKVFFEKVWTFREAGKGKTEILPADNYEFPFDVILEGSLPESVEGLHDTWVTYRFKAEIGRKYVRDIAIRKPVRIVRTLDPSALELAHAMSVENIWPNKIEYSISTPSKAVIFGTSVRIDFRLIPLLKGLKIGQVTSQLIESHDLTLNPDDPVSAQNTYKTTRTIKTDEYELDENQQLEIIDESAEGFQFFRYLDLPQTLSRCLQDTDVKGIKVRHKLKFRVQLHNPDGHTSELRATLPVSVFISPNLAIDDNNTLVQHDQEAARRAVEDMTHSAAPPLYGQHQFDQLYSEVDVSGYRTPGGAMSGTVTPFGTLSRNISSEDLTSLNEAVFNGDISASALHSRLSRLHAVHGSHASSPGTHDTHNHNHEHSAAPHAAATDYFNLGRPPAASSNSQSPEGPSQSGSRRASDEHDRDQIDSGMTSGAATPYHPQSYEVENLSRVPSYSTAMRSSARSQYDNNLPDYQAVMSSSAPRPPPMPQQVHLRGGGLRHPWMGTGVQQGRALF</sequence>
<reference evidence="9" key="1">
    <citation type="submission" date="2020-06" db="EMBL/GenBank/DDBJ databases">
        <title>A chromosome-scale genome assembly of Talaromyces rugulosus W13939.</title>
        <authorList>
            <person name="Wang B."/>
            <person name="Guo L."/>
            <person name="Ye K."/>
            <person name="Wang L."/>
        </authorList>
    </citation>
    <scope>NUCLEOTIDE SEQUENCE [LARGE SCALE GENOMIC DNA]</scope>
    <source>
        <strain evidence="9">W13939</strain>
    </source>
</reference>
<comment type="subunit">
    <text evidence="3">Interacts with hulA.</text>
</comment>
<evidence type="ECO:0000256" key="6">
    <source>
        <dbReference type="SAM" id="MobiDB-lite"/>
    </source>
</evidence>
<evidence type="ECO:0000313" key="9">
    <source>
        <dbReference type="Proteomes" id="UP000509510"/>
    </source>
</evidence>
<keyword evidence="9" id="KW-1185">Reference proteome</keyword>
<dbReference type="Gene3D" id="2.60.40.640">
    <property type="match status" value="1"/>
</dbReference>
<evidence type="ECO:0000256" key="4">
    <source>
        <dbReference type="ARBA" id="ARBA00056218"/>
    </source>
</evidence>
<dbReference type="GO" id="GO:0005829">
    <property type="term" value="C:cytosol"/>
    <property type="evidence" value="ECO:0007669"/>
    <property type="project" value="TreeGrafter"/>
</dbReference>
<dbReference type="AlphaFoldDB" id="A0A7H8QZ20"/>
<comment type="similarity">
    <text evidence="1">Belongs to the arrestin family.</text>
</comment>
<dbReference type="InterPro" id="IPR050357">
    <property type="entry name" value="Arrestin_domain-protein"/>
</dbReference>
<evidence type="ECO:0000256" key="1">
    <source>
        <dbReference type="ARBA" id="ARBA00005298"/>
    </source>
</evidence>
<dbReference type="KEGG" id="trg:TRUGW13939_05798"/>
<dbReference type="GO" id="GO:0030674">
    <property type="term" value="F:protein-macromolecule adaptor activity"/>
    <property type="evidence" value="ECO:0007669"/>
    <property type="project" value="TreeGrafter"/>
</dbReference>
<name>A0A7H8QZ20_TALRU</name>
<dbReference type="GO" id="GO:0070086">
    <property type="term" value="P:ubiquitin-dependent endocytosis"/>
    <property type="evidence" value="ECO:0007669"/>
    <property type="project" value="TreeGrafter"/>
</dbReference>
<feature type="compositionally biased region" description="Basic and acidic residues" evidence="6">
    <location>
        <begin position="447"/>
        <end position="458"/>
    </location>
</feature>
<organism evidence="8 9">
    <name type="scientific">Talaromyces rugulosus</name>
    <name type="common">Penicillium rugulosum</name>
    <dbReference type="NCBI Taxonomy" id="121627"/>
    <lineage>
        <taxon>Eukaryota</taxon>
        <taxon>Fungi</taxon>
        <taxon>Dikarya</taxon>
        <taxon>Ascomycota</taxon>
        <taxon>Pezizomycotina</taxon>
        <taxon>Eurotiomycetes</taxon>
        <taxon>Eurotiomycetidae</taxon>
        <taxon>Eurotiales</taxon>
        <taxon>Trichocomaceae</taxon>
        <taxon>Talaromyces</taxon>
        <taxon>Talaromyces sect. Islandici</taxon>
    </lineage>
</organism>
<evidence type="ECO:0000256" key="3">
    <source>
        <dbReference type="ARBA" id="ARBA00038766"/>
    </source>
</evidence>
<comment type="function">
    <text evidence="4">Component of the regulatory network controlling carbon source utilization through ubiquitination and deubiquitination involving creA, creB, creC, creD and acrB. May be involved in signaling by recognizing appropriately phosphorylated substrates via its arrestin domains and then recruit a HECT-type ubiquitin ligase such as hulA, leading to ubiquitination of the substrate, providing a link between ubiquitination and phosphorylation in protein regulation and stability.</text>
</comment>
<dbReference type="Proteomes" id="UP000509510">
    <property type="component" value="Chromosome III"/>
</dbReference>
<dbReference type="Pfam" id="PF00339">
    <property type="entry name" value="Arrestin_N"/>
    <property type="match status" value="1"/>
</dbReference>
<dbReference type="GeneID" id="55993295"/>
<dbReference type="InterPro" id="IPR011021">
    <property type="entry name" value="Arrestin-like_N"/>
</dbReference>
<dbReference type="SMART" id="SM01017">
    <property type="entry name" value="Arrestin_C"/>
    <property type="match status" value="1"/>
</dbReference>
<dbReference type="InterPro" id="IPR014752">
    <property type="entry name" value="Arrestin-like_C"/>
</dbReference>
<dbReference type="SUPFAM" id="SSF81296">
    <property type="entry name" value="E set domains"/>
    <property type="match status" value="1"/>
</dbReference>
<dbReference type="PANTHER" id="PTHR11188:SF17">
    <property type="entry name" value="FI21816P1"/>
    <property type="match status" value="1"/>
</dbReference>
<keyword evidence="2" id="KW-0833">Ubl conjugation pathway</keyword>
<dbReference type="Pfam" id="PF02752">
    <property type="entry name" value="Arrestin_C"/>
    <property type="match status" value="1"/>
</dbReference>
<dbReference type="EMBL" id="CP055900">
    <property type="protein sequence ID" value="QKX58671.1"/>
    <property type="molecule type" value="Genomic_DNA"/>
</dbReference>
<dbReference type="FunFam" id="2.60.40.640:FF:000018">
    <property type="entry name" value="HECT-type ubiquitin ligase-interacting protein creD"/>
    <property type="match status" value="1"/>
</dbReference>
<dbReference type="PANTHER" id="PTHR11188">
    <property type="entry name" value="ARRESTIN DOMAIN CONTAINING PROTEIN"/>
    <property type="match status" value="1"/>
</dbReference>
<feature type="compositionally biased region" description="Low complexity" evidence="6">
    <location>
        <begin position="477"/>
        <end position="491"/>
    </location>
</feature>
<gene>
    <name evidence="8" type="ORF">TRUGW13939_05798</name>
</gene>
<accession>A0A7H8QZ20</accession>
<feature type="domain" description="Arrestin C-terminal-like" evidence="7">
    <location>
        <begin position="182"/>
        <end position="333"/>
    </location>
</feature>
<protein>
    <recommendedName>
        <fullName evidence="5">Carbon catabolite repressor D</fullName>
    </recommendedName>
</protein>
<proteinExistence type="inferred from homology"/>
<dbReference type="InterPro" id="IPR014756">
    <property type="entry name" value="Ig_E-set"/>
</dbReference>
<dbReference type="GO" id="GO:0005886">
    <property type="term" value="C:plasma membrane"/>
    <property type="evidence" value="ECO:0007669"/>
    <property type="project" value="TreeGrafter"/>
</dbReference>
<evidence type="ECO:0000256" key="2">
    <source>
        <dbReference type="ARBA" id="ARBA00022786"/>
    </source>
</evidence>
<evidence type="ECO:0000313" key="8">
    <source>
        <dbReference type="EMBL" id="QKX58671.1"/>
    </source>
</evidence>
<evidence type="ECO:0000256" key="5">
    <source>
        <dbReference type="ARBA" id="ARBA00079835"/>
    </source>
</evidence>
<dbReference type="RefSeq" id="XP_035344849.1">
    <property type="nucleotide sequence ID" value="XM_035488956.1"/>
</dbReference>
<feature type="compositionally biased region" description="Basic and acidic residues" evidence="6">
    <location>
        <begin position="493"/>
        <end position="503"/>
    </location>
</feature>
<dbReference type="InterPro" id="IPR011022">
    <property type="entry name" value="Arrestin_C-like"/>
</dbReference>
<dbReference type="GO" id="GO:0031625">
    <property type="term" value="F:ubiquitin protein ligase binding"/>
    <property type="evidence" value="ECO:0007669"/>
    <property type="project" value="TreeGrafter"/>
</dbReference>
<evidence type="ECO:0000259" key="7">
    <source>
        <dbReference type="SMART" id="SM01017"/>
    </source>
</evidence>